<dbReference type="NCBIfam" id="NF037979">
    <property type="entry name" value="Na_transp"/>
    <property type="match status" value="1"/>
</dbReference>
<keyword evidence="3 7" id="KW-0812">Transmembrane</keyword>
<keyword evidence="4 7" id="KW-1133">Transmembrane helix</keyword>
<feature type="transmembrane region" description="Helical" evidence="7">
    <location>
        <begin position="421"/>
        <end position="444"/>
    </location>
</feature>
<feature type="transmembrane region" description="Helical" evidence="7">
    <location>
        <begin position="456"/>
        <end position="478"/>
    </location>
</feature>
<dbReference type="Proteomes" id="UP000708148">
    <property type="component" value="Unassembled WGS sequence"/>
</dbReference>
<dbReference type="EMBL" id="CAJHUC010000557">
    <property type="protein sequence ID" value="CAD7696852.1"/>
    <property type="molecule type" value="Genomic_DNA"/>
</dbReference>
<dbReference type="InterPro" id="IPR000175">
    <property type="entry name" value="Na/ntran_symport"/>
</dbReference>
<dbReference type="PROSITE" id="PS50267">
    <property type="entry name" value="NA_NEUROTRAN_SYMP_3"/>
    <property type="match status" value="1"/>
</dbReference>
<evidence type="ECO:0000256" key="5">
    <source>
        <dbReference type="ARBA" id="ARBA00023136"/>
    </source>
</evidence>
<protein>
    <recommendedName>
        <fullName evidence="10">Sodium-dependent transporter</fullName>
    </recommendedName>
</protein>
<dbReference type="GO" id="GO:0035725">
    <property type="term" value="P:sodium ion transmembrane transport"/>
    <property type="evidence" value="ECO:0007669"/>
    <property type="project" value="TreeGrafter"/>
</dbReference>
<dbReference type="PRINTS" id="PR00176">
    <property type="entry name" value="NANEUSMPORT"/>
</dbReference>
<feature type="region of interest" description="Disordered" evidence="6">
    <location>
        <begin position="634"/>
        <end position="658"/>
    </location>
</feature>
<dbReference type="CDD" id="cd10324">
    <property type="entry name" value="SLC6sbd"/>
    <property type="match status" value="1"/>
</dbReference>
<evidence type="ECO:0000313" key="8">
    <source>
        <dbReference type="EMBL" id="CAD7696852.1"/>
    </source>
</evidence>
<gene>
    <name evidence="8" type="ORF">OSTQU699_LOCUS2213</name>
</gene>
<keyword evidence="2" id="KW-0813">Transport</keyword>
<evidence type="ECO:0000256" key="6">
    <source>
        <dbReference type="SAM" id="MobiDB-lite"/>
    </source>
</evidence>
<name>A0A8S1ISF3_9CHLO</name>
<dbReference type="PANTHER" id="PTHR11616:SF240">
    <property type="entry name" value="BLOATED TUBULES, ISOFORM B-RELATED"/>
    <property type="match status" value="1"/>
</dbReference>
<accession>A0A8S1ISF3</accession>
<evidence type="ECO:0008006" key="10">
    <source>
        <dbReference type="Google" id="ProtNLM"/>
    </source>
</evidence>
<keyword evidence="9" id="KW-1185">Reference proteome</keyword>
<feature type="transmembrane region" description="Helical" evidence="7">
    <location>
        <begin position="253"/>
        <end position="274"/>
    </location>
</feature>
<evidence type="ECO:0000256" key="3">
    <source>
        <dbReference type="ARBA" id="ARBA00022692"/>
    </source>
</evidence>
<feature type="compositionally biased region" description="Polar residues" evidence="6">
    <location>
        <begin position="634"/>
        <end position="645"/>
    </location>
</feature>
<keyword evidence="5 7" id="KW-0472">Membrane</keyword>
<dbReference type="OrthoDB" id="6581954at2759"/>
<feature type="transmembrane region" description="Helical" evidence="7">
    <location>
        <begin position="19"/>
        <end position="38"/>
    </location>
</feature>
<feature type="transmembrane region" description="Helical" evidence="7">
    <location>
        <begin position="549"/>
        <end position="568"/>
    </location>
</feature>
<dbReference type="Pfam" id="PF00209">
    <property type="entry name" value="SNF"/>
    <property type="match status" value="1"/>
</dbReference>
<comment type="subcellular location">
    <subcellularLocation>
        <location evidence="1">Membrane</location>
        <topology evidence="1">Multi-pass membrane protein</topology>
    </subcellularLocation>
</comment>
<evidence type="ECO:0000313" key="9">
    <source>
        <dbReference type="Proteomes" id="UP000708148"/>
    </source>
</evidence>
<dbReference type="InterPro" id="IPR037272">
    <property type="entry name" value="SNS_sf"/>
</dbReference>
<dbReference type="SUPFAM" id="SSF161070">
    <property type="entry name" value="SNF-like"/>
    <property type="match status" value="1"/>
</dbReference>
<feature type="transmembrane region" description="Helical" evidence="7">
    <location>
        <begin position="286"/>
        <end position="307"/>
    </location>
</feature>
<evidence type="ECO:0000256" key="7">
    <source>
        <dbReference type="SAM" id="Phobius"/>
    </source>
</evidence>
<comment type="caution">
    <text evidence="8">The sequence shown here is derived from an EMBL/GenBank/DDBJ whole genome shotgun (WGS) entry which is preliminary data.</text>
</comment>
<feature type="transmembrane region" description="Helical" evidence="7">
    <location>
        <begin position="93"/>
        <end position="120"/>
    </location>
</feature>
<sequence>MGAEANGGGAQRARWGSRLAFVLACVGSAIGLGNVWRFPWLSYKFGGGVFLVPYFLALLLLGLPLLVLELGVGRLFQAGDVEAFGRISPRLRGVGLISVLGSFFTVTYYVNIIAWSLVYFAGSFEDPMPWAGDPDKSKACQESSAFVEARDFLFNEVLRAADDDQLDAGKSHVISGSVYAGLVVTWVVIFFTLAFGVKGVSRVVAVTVPLPFLLLVVMLVYNATLEGARNGIDAYIGNWDFSDLGQKLIWPQAASQIFFSNGVGFGILTAYGSFTAEDSDLVADSTIIALSNSGVSILAGFVVYAIVGNVAHEYNCPNVDTVADSSGPTLAFVTYPAGMLSFPDGVSNLMSTIFFLTLFTLGIDSAFALVESLTTVLRDTARFRNTNPAHVTAYTCFVGFLISTLYSTDVGLALLDSVDHMLLTYLFLIIGLIKAVAISWIHGWDVMAKRVGAASANIYTVGYGLAVVSTVALASGLWDIMEEWKYLALAISYGLASFGFTTIVAFAARRHKGMALGQWWSNVVFAGTEAFRNHINEAARKHGKWTLHWVWDVIVKYIDPAILAGLIVNGVFNDATNTKSDFYNYPAWVQAVGVVVVVTLLIVFVALAAFPSLWTSFFGGDKAPTQVAKKSSAQRVASQGEQSQAAKAPFMTDSMLRS</sequence>
<dbReference type="AlphaFoldDB" id="A0A8S1ISF3"/>
<feature type="transmembrane region" description="Helical" evidence="7">
    <location>
        <begin position="484"/>
        <end position="508"/>
    </location>
</feature>
<feature type="transmembrane region" description="Helical" evidence="7">
    <location>
        <begin position="203"/>
        <end position="221"/>
    </location>
</feature>
<feature type="transmembrane region" description="Helical" evidence="7">
    <location>
        <begin position="588"/>
        <end position="610"/>
    </location>
</feature>
<feature type="transmembrane region" description="Helical" evidence="7">
    <location>
        <begin position="50"/>
        <end position="72"/>
    </location>
</feature>
<feature type="transmembrane region" description="Helical" evidence="7">
    <location>
        <begin position="391"/>
        <end position="415"/>
    </location>
</feature>
<organism evidence="8 9">
    <name type="scientific">Ostreobium quekettii</name>
    <dbReference type="NCBI Taxonomy" id="121088"/>
    <lineage>
        <taxon>Eukaryota</taxon>
        <taxon>Viridiplantae</taxon>
        <taxon>Chlorophyta</taxon>
        <taxon>core chlorophytes</taxon>
        <taxon>Ulvophyceae</taxon>
        <taxon>TCBD clade</taxon>
        <taxon>Bryopsidales</taxon>
        <taxon>Ostreobineae</taxon>
        <taxon>Ostreobiaceae</taxon>
        <taxon>Ostreobium</taxon>
    </lineage>
</organism>
<reference evidence="8" key="1">
    <citation type="submission" date="2020-12" db="EMBL/GenBank/DDBJ databases">
        <authorList>
            <person name="Iha C."/>
        </authorList>
    </citation>
    <scope>NUCLEOTIDE SEQUENCE</scope>
</reference>
<feature type="transmembrane region" description="Helical" evidence="7">
    <location>
        <begin position="349"/>
        <end position="370"/>
    </location>
</feature>
<proteinExistence type="predicted"/>
<evidence type="ECO:0000256" key="4">
    <source>
        <dbReference type="ARBA" id="ARBA00022989"/>
    </source>
</evidence>
<evidence type="ECO:0000256" key="1">
    <source>
        <dbReference type="ARBA" id="ARBA00004141"/>
    </source>
</evidence>
<feature type="transmembrane region" description="Helical" evidence="7">
    <location>
        <begin position="176"/>
        <end position="196"/>
    </location>
</feature>
<evidence type="ECO:0000256" key="2">
    <source>
        <dbReference type="ARBA" id="ARBA00022448"/>
    </source>
</evidence>
<dbReference type="PANTHER" id="PTHR11616">
    <property type="entry name" value="SODIUM/CHLORIDE DEPENDENT TRANSPORTER"/>
    <property type="match status" value="1"/>
</dbReference>
<dbReference type="GO" id="GO:0005886">
    <property type="term" value="C:plasma membrane"/>
    <property type="evidence" value="ECO:0007669"/>
    <property type="project" value="TreeGrafter"/>
</dbReference>